<evidence type="ECO:0000256" key="13">
    <source>
        <dbReference type="ARBA" id="ARBA00081549"/>
    </source>
</evidence>
<evidence type="ECO:0000259" key="19">
    <source>
        <dbReference type="SMART" id="SM01369"/>
    </source>
</evidence>
<gene>
    <name evidence="20" type="ORF">GSLYS_00009629001</name>
</gene>
<dbReference type="InterPro" id="IPR015030">
    <property type="entry name" value="RB_C"/>
</dbReference>
<dbReference type="AlphaFoldDB" id="A0AAV2HNN6"/>
<keyword evidence="7" id="KW-0804">Transcription</keyword>
<evidence type="ECO:0000256" key="9">
    <source>
        <dbReference type="ARBA" id="ARBA00023306"/>
    </source>
</evidence>
<dbReference type="EMBL" id="CAXITT010000208">
    <property type="protein sequence ID" value="CAL1535669.1"/>
    <property type="molecule type" value="Genomic_DNA"/>
</dbReference>
<feature type="domain" description="Cyclin-like" evidence="16">
    <location>
        <begin position="900"/>
        <end position="987"/>
    </location>
</feature>
<evidence type="ECO:0000256" key="8">
    <source>
        <dbReference type="ARBA" id="ARBA00023242"/>
    </source>
</evidence>
<dbReference type="FunFam" id="1.10.472.10:FF:000082">
    <property type="entry name" value="retinoblastoma-like protein 1 isoform X1"/>
    <property type="match status" value="1"/>
</dbReference>
<protein>
    <recommendedName>
        <fullName evidence="12">Retinoblastoma-like protein 1</fullName>
    </recommendedName>
    <alternativeName>
        <fullName evidence="14">107 kDa retinoblastoma-associated protein</fullName>
    </alternativeName>
    <alternativeName>
        <fullName evidence="13">pRb1</fullName>
    </alternativeName>
</protein>
<feature type="compositionally biased region" description="Basic and acidic residues" evidence="15">
    <location>
        <begin position="1014"/>
        <end position="1025"/>
    </location>
</feature>
<dbReference type="GO" id="GO:0006325">
    <property type="term" value="P:chromatin organization"/>
    <property type="evidence" value="ECO:0007669"/>
    <property type="project" value="UniProtKB-KW"/>
</dbReference>
<evidence type="ECO:0000256" key="12">
    <source>
        <dbReference type="ARBA" id="ARBA00071617"/>
    </source>
</evidence>
<dbReference type="Proteomes" id="UP001497497">
    <property type="component" value="Unassembled WGS sequence"/>
</dbReference>
<evidence type="ECO:0000256" key="3">
    <source>
        <dbReference type="ARBA" id="ARBA00022491"/>
    </source>
</evidence>
<dbReference type="Pfam" id="PF11934">
    <property type="entry name" value="DUF3452"/>
    <property type="match status" value="1"/>
</dbReference>
<dbReference type="SMART" id="SM01367">
    <property type="entry name" value="DUF3452"/>
    <property type="match status" value="1"/>
</dbReference>
<sequence length="1201" mass="134008">MGLSEEGEENVLQRFDEVCLDLNMDTSTKEEAWQNYQKILTNYSLEGDQMHWLACALYEACRRSSVPTVGKGTMEGNCVSLTRLLRSSKFSLIQFFNKMRKWSDMASLPKIFRDKIDKLERNFAVSTVIFKKFEPIFLDIFINPSHELPRQQRGRKQRRFPCTSKEVFNFTWTLFVQVKGNFPAISDDLVNSYHLLLCCVDWIFANAVLGGRKDLLNRDFEGLPDDFNSVNWKPCTEMPCIMQLLCEKHDGLVVEAKTIKEHWWKPHIKRLFEKKILDGKSANLSAILELGHFEENVKIINNLYEEYVLSVGDFDERIFLGDDANEEIGTPGGQNTSDLTEQMQAKRTLRQHVDETKSLTPSTPLTGRRYLKEKDLSVTPVSTATQSVSRLQSLLSGSKTSPSEALLEIFKHCSRNPSEEISHRVKEMGETFCKHYAKSSESHPGATVDFARKRLQLGESLYYKTLEGIVQGERKRLTGGEPKDVNLMGLLENEFFHRSLLACCLEIVIFSYNSQRTFPWIVDIFELGPYHFYKVIEIIIRAEKGLSRDVVKHLNHIEESILESYAWKSDSPVWDAIKENLIVPSCEDVTPGNLMEGTKQVCSANPVAKHPRLRSLVGDIKYLQKYSDPLQSPMAPNASDRFNSPSPGNAKRRLFESAATTAATSGSTVSTLTLTSLSRSQGVTIISSPNQLPTATTHSTATRSILLGQLKGGISDTIVVSNKVASALAPTLTLPRSDSPPPLITTTSVLGSPVAGGHAIVAAAAGSGSVLTTPMTKQPGGPTQQAIVAMMEDGRQILIPVQIAQPSASTSTATSNTVANTTAAGSTNTTTSTITIRKKSGECNPILIDLFIKCYKENHSHLALYVKVEKAEPDHSYNKPKKTGSLALFFRKVVYHLASVRIRDLFDKLDIEDDDLLKKIWTCFEYALVNHVHLMCDRHLDQLIMCSMYLIAKVTEKPLTFQNIMKCYRLQPQAHSHVYRSVLLSLRHRHGSGSSDSSKSNGGSGSSSPVNVEIKSESKGKEKKQVTVRSSSTLPHSHPSSHPPTPTRFVGGGVDDLEDERGDLIQFYNLVYLKKIRSFALKFADKTTDASEQPKLSPLPAIRCLTSSPRRVSNSYSVFISPHRSNCAPLARGMSYSINLSPSKDLQAINKMIKQGVFKSSTKRMLEVDKDDSVHTAAKRLATGQHFVKRLQDLRSMENPN</sequence>
<dbReference type="SMART" id="SM01368">
    <property type="entry name" value="RB_A"/>
    <property type="match status" value="1"/>
</dbReference>
<evidence type="ECO:0000256" key="10">
    <source>
        <dbReference type="ARBA" id="ARBA00056699"/>
    </source>
</evidence>
<comment type="similarity">
    <text evidence="2">Belongs to the retinoblastoma protein (RB) family.</text>
</comment>
<proteinExistence type="inferred from homology"/>
<dbReference type="SMART" id="SM00385">
    <property type="entry name" value="CYCLIN"/>
    <property type="match status" value="1"/>
</dbReference>
<feature type="compositionally biased region" description="Low complexity" evidence="15">
    <location>
        <begin position="1030"/>
        <end position="1040"/>
    </location>
</feature>
<evidence type="ECO:0000259" key="17">
    <source>
        <dbReference type="SMART" id="SM01367"/>
    </source>
</evidence>
<dbReference type="Pfam" id="PF01857">
    <property type="entry name" value="RB_B"/>
    <property type="match status" value="1"/>
</dbReference>
<dbReference type="Gene3D" id="1.10.472.10">
    <property type="entry name" value="Cyclin-like"/>
    <property type="match status" value="3"/>
</dbReference>
<evidence type="ECO:0000256" key="7">
    <source>
        <dbReference type="ARBA" id="ARBA00023163"/>
    </source>
</evidence>
<comment type="subcellular location">
    <subcellularLocation>
        <location evidence="1">Nucleus</location>
    </subcellularLocation>
</comment>
<evidence type="ECO:0000256" key="11">
    <source>
        <dbReference type="ARBA" id="ARBA00065472"/>
    </source>
</evidence>
<dbReference type="GO" id="GO:0030154">
    <property type="term" value="P:cell differentiation"/>
    <property type="evidence" value="ECO:0007669"/>
    <property type="project" value="TreeGrafter"/>
</dbReference>
<dbReference type="GO" id="GO:0006357">
    <property type="term" value="P:regulation of transcription by RNA polymerase II"/>
    <property type="evidence" value="ECO:0007669"/>
    <property type="project" value="InterPro"/>
</dbReference>
<dbReference type="InterPro" id="IPR002719">
    <property type="entry name" value="RB_B"/>
</dbReference>
<feature type="domain" description="Retinoblastoma-associated protein A-box" evidence="18">
    <location>
        <begin position="379"/>
        <end position="577"/>
    </location>
</feature>
<evidence type="ECO:0000256" key="6">
    <source>
        <dbReference type="ARBA" id="ARBA00023015"/>
    </source>
</evidence>
<organism evidence="20 21">
    <name type="scientific">Lymnaea stagnalis</name>
    <name type="common">Great pond snail</name>
    <name type="synonym">Helix stagnalis</name>
    <dbReference type="NCBI Taxonomy" id="6523"/>
    <lineage>
        <taxon>Eukaryota</taxon>
        <taxon>Metazoa</taxon>
        <taxon>Spiralia</taxon>
        <taxon>Lophotrochozoa</taxon>
        <taxon>Mollusca</taxon>
        <taxon>Gastropoda</taxon>
        <taxon>Heterobranchia</taxon>
        <taxon>Euthyneura</taxon>
        <taxon>Panpulmonata</taxon>
        <taxon>Hygrophila</taxon>
        <taxon>Lymnaeoidea</taxon>
        <taxon>Lymnaeidae</taxon>
        <taxon>Lymnaea</taxon>
    </lineage>
</organism>
<dbReference type="PANTHER" id="PTHR13742">
    <property type="entry name" value="RETINOBLASTOMA-ASSOCIATED PROTEIN RB -RELATED"/>
    <property type="match status" value="1"/>
</dbReference>
<evidence type="ECO:0000256" key="14">
    <source>
        <dbReference type="ARBA" id="ARBA00083153"/>
    </source>
</evidence>
<feature type="domain" description="Retinoblastoma-associated protein N-terminal" evidence="17">
    <location>
        <begin position="64"/>
        <end position="206"/>
    </location>
</feature>
<keyword evidence="6" id="KW-0805">Transcription regulation</keyword>
<comment type="function">
    <text evidence="10">Key regulator of entry into cell division. Directly involved in heterochromatin formation by maintaining overall chromatin structure and, in particular, that of constitutive heterochromatin by stabilizing histone methylation. Recruits and targets histone methyltransferases KMT5B and KMT5C, leading to epigenetic transcriptional repression. Controls histone H4 'Lys-20' trimethylation. Probably acts as a transcription repressor by recruiting chromatin-modifying enzymes to promoters. Potent inhibitor of E2F-mediated trans-activation. May act as a tumor suppressor.</text>
</comment>
<dbReference type="SMART" id="SM01369">
    <property type="entry name" value="Rb_C"/>
    <property type="match status" value="1"/>
</dbReference>
<reference evidence="20 21" key="1">
    <citation type="submission" date="2024-04" db="EMBL/GenBank/DDBJ databases">
        <authorList>
            <consortium name="Genoscope - CEA"/>
            <person name="William W."/>
        </authorList>
    </citation>
    <scope>NUCLEOTIDE SEQUENCE [LARGE SCALE GENOMIC DNA]</scope>
</reference>
<dbReference type="CDD" id="cd00043">
    <property type="entry name" value="CYCLIN_SF"/>
    <property type="match status" value="1"/>
</dbReference>
<dbReference type="GO" id="GO:0000977">
    <property type="term" value="F:RNA polymerase II transcription regulatory region sequence-specific DNA binding"/>
    <property type="evidence" value="ECO:0007669"/>
    <property type="project" value="TreeGrafter"/>
</dbReference>
<dbReference type="FunFam" id="1.10.472.140:FF:000001">
    <property type="entry name" value="Retinoblastoma-like 2, isoform CRA_a"/>
    <property type="match status" value="1"/>
</dbReference>
<keyword evidence="4" id="KW-0597">Phosphoprotein</keyword>
<keyword evidence="9" id="KW-0131">Cell cycle</keyword>
<dbReference type="SUPFAM" id="SSF47954">
    <property type="entry name" value="Cyclin-like"/>
    <property type="match status" value="2"/>
</dbReference>
<evidence type="ECO:0000313" key="20">
    <source>
        <dbReference type="EMBL" id="CAL1535669.1"/>
    </source>
</evidence>
<keyword evidence="3" id="KW-0678">Repressor</keyword>
<keyword evidence="5" id="KW-0156">Chromatin regulator</keyword>
<dbReference type="InterPro" id="IPR024599">
    <property type="entry name" value="RB_N"/>
</dbReference>
<dbReference type="GO" id="GO:0005654">
    <property type="term" value="C:nucleoplasm"/>
    <property type="evidence" value="ECO:0007669"/>
    <property type="project" value="UniProtKB-ARBA"/>
</dbReference>
<feature type="region of interest" description="Disordered" evidence="15">
    <location>
        <begin position="990"/>
        <end position="1052"/>
    </location>
</feature>
<dbReference type="GO" id="GO:0000785">
    <property type="term" value="C:chromatin"/>
    <property type="evidence" value="ECO:0007669"/>
    <property type="project" value="TreeGrafter"/>
</dbReference>
<keyword evidence="21" id="KW-1185">Reference proteome</keyword>
<dbReference type="Pfam" id="PF01858">
    <property type="entry name" value="RB_A"/>
    <property type="match status" value="1"/>
</dbReference>
<dbReference type="InterPro" id="IPR028309">
    <property type="entry name" value="RB_fam"/>
</dbReference>
<feature type="compositionally biased region" description="Low complexity" evidence="15">
    <location>
        <begin position="992"/>
        <end position="1001"/>
    </location>
</feature>
<dbReference type="PANTHER" id="PTHR13742:SF17">
    <property type="entry name" value="RE32990P-RELATED"/>
    <property type="match status" value="1"/>
</dbReference>
<dbReference type="InterPro" id="IPR013763">
    <property type="entry name" value="Cyclin-like_dom"/>
</dbReference>
<dbReference type="GO" id="GO:0005667">
    <property type="term" value="C:transcription regulator complex"/>
    <property type="evidence" value="ECO:0007669"/>
    <property type="project" value="TreeGrafter"/>
</dbReference>
<feature type="region of interest" description="Disordered" evidence="15">
    <location>
        <begin position="631"/>
        <end position="651"/>
    </location>
</feature>
<dbReference type="FunFam" id="1.10.472.10:FF:000035">
    <property type="entry name" value="RB transcriptional corepressor-like 1"/>
    <property type="match status" value="1"/>
</dbReference>
<dbReference type="GO" id="GO:1990841">
    <property type="term" value="F:promoter-specific chromatin binding"/>
    <property type="evidence" value="ECO:0007669"/>
    <property type="project" value="UniProtKB-ARBA"/>
</dbReference>
<comment type="subunit">
    <text evidence="11">Component of the DREAM complex (also named LINC complex) at least composed of E2F4, E2F5, LIN9, LIN37, LIN52, LIN54, MYBL1, MYBL2, RBL1, RBL2, RBBP4, TFDP1 and TFDP2. The complex exists in quiescent cells where it represses cell cycle-dependent genes. It dissociates in S phase when LIN9, LIN37, LIN52 and LIN54 form a subcomplex that binds to MYBL2. Interacts with AATF. Interacts with KDM5A. Interacts with KMT5B and KMT5C. Interacts with USP4. Interacts with RBBP9.</text>
</comment>
<accession>A0AAV2HNN6</accession>
<dbReference type="InterPro" id="IPR036915">
    <property type="entry name" value="Cyclin-like_sf"/>
</dbReference>
<dbReference type="GO" id="GO:2000134">
    <property type="term" value="P:negative regulation of G1/S transition of mitotic cell cycle"/>
    <property type="evidence" value="ECO:0007669"/>
    <property type="project" value="TreeGrafter"/>
</dbReference>
<evidence type="ECO:0000256" key="5">
    <source>
        <dbReference type="ARBA" id="ARBA00022853"/>
    </source>
</evidence>
<dbReference type="InterPro" id="IPR002720">
    <property type="entry name" value="RB_A"/>
</dbReference>
<evidence type="ECO:0000256" key="4">
    <source>
        <dbReference type="ARBA" id="ARBA00022553"/>
    </source>
</evidence>
<comment type="caution">
    <text evidence="20">The sequence shown here is derived from an EMBL/GenBank/DDBJ whole genome shotgun (WGS) entry which is preliminary data.</text>
</comment>
<evidence type="ECO:0000259" key="16">
    <source>
        <dbReference type="SMART" id="SM00385"/>
    </source>
</evidence>
<evidence type="ECO:0000256" key="2">
    <source>
        <dbReference type="ARBA" id="ARBA00009475"/>
    </source>
</evidence>
<dbReference type="Gene3D" id="1.10.472.140">
    <property type="match status" value="1"/>
</dbReference>
<evidence type="ECO:0000256" key="15">
    <source>
        <dbReference type="SAM" id="MobiDB-lite"/>
    </source>
</evidence>
<keyword evidence="8" id="KW-0539">Nucleus</keyword>
<evidence type="ECO:0000259" key="18">
    <source>
        <dbReference type="SMART" id="SM01368"/>
    </source>
</evidence>
<name>A0AAV2HNN6_LYMST</name>
<feature type="domain" description="Retinoblastoma-associated protein C-terminal" evidence="19">
    <location>
        <begin position="1084"/>
        <end position="1200"/>
    </location>
</feature>
<evidence type="ECO:0000313" key="21">
    <source>
        <dbReference type="Proteomes" id="UP001497497"/>
    </source>
</evidence>
<evidence type="ECO:0000256" key="1">
    <source>
        <dbReference type="ARBA" id="ARBA00004123"/>
    </source>
</evidence>